<evidence type="ECO:0000256" key="9">
    <source>
        <dbReference type="RuleBase" id="RU363034"/>
    </source>
</evidence>
<evidence type="ECO:0000256" key="7">
    <source>
        <dbReference type="ARBA" id="ARBA00023157"/>
    </source>
</evidence>
<sequence length="595" mass="65853">MRILCALLCFSLCTELVFCQFGFFQQRDEKRFSPFQFAQNLLPNPNRFREGINNFFNIGPRPIANENPNQYTPNQLDQNYDSGIQSPPNQNQFTENKPVVFPTPPPEPEIPNDQNGYGYQPDQNEEPQNKPVLFPTEESRADETNQEQPNENQDNVQNPGNQNEGNPFTENAAQDLSTLAPVQPQSEGYSDVHTDTNSFEHTTLLQPLTPLALPNIESRNVNFGPSGIFNEPCQTVENEVGSCLNLLQCTPYLKIVKEFKTNPAAAVLLRKAHCGFEGSNPKVCCPLPGFPTVPPDTTTTTTTTTQAPAPTQSAKSAIEDLVPAFPEPPYCGVSNASFSRVVGGVSAKLGDFPWMVNLGYKPRRGGGVRWLCGGSLITSRHVLTAAHCMHNHDDDLYLVRVGELDLARDDEGATPVDVLIKTKIKHEQYDAASYTNDIGILVLEKDVPITDLIKPICIPKDTELRSRSFEDYNPIIAGWGDTEFRGPSATHLQVLQLPVVSNDFCAQAYSPYKNQKIDERVLCAGYKKGGKDACQGDSGGPLMQPIWNSQTYKTYFYQIGVVSFGKKCAEAGFPGVYARVTHFVPWIQEKVVGHA</sequence>
<evidence type="ECO:0000256" key="6">
    <source>
        <dbReference type="ARBA" id="ARBA00022825"/>
    </source>
</evidence>
<dbReference type="Gene3D" id="3.30.1640.30">
    <property type="match status" value="1"/>
</dbReference>
<name>A0A8R2G7X5_BOMMO</name>
<keyword evidence="15" id="KW-1185">Reference proteome</keyword>
<organism evidence="14 15">
    <name type="scientific">Bombyx mori</name>
    <name type="common">Silk moth</name>
    <dbReference type="NCBI Taxonomy" id="7091"/>
    <lineage>
        <taxon>Eukaryota</taxon>
        <taxon>Metazoa</taxon>
        <taxon>Ecdysozoa</taxon>
        <taxon>Arthropoda</taxon>
        <taxon>Hexapoda</taxon>
        <taxon>Insecta</taxon>
        <taxon>Pterygota</taxon>
        <taxon>Neoptera</taxon>
        <taxon>Endopterygota</taxon>
        <taxon>Lepidoptera</taxon>
        <taxon>Glossata</taxon>
        <taxon>Ditrysia</taxon>
        <taxon>Bombycoidea</taxon>
        <taxon>Bombycidae</taxon>
        <taxon>Bombycinae</taxon>
        <taxon>Bombyx</taxon>
    </lineage>
</organism>
<evidence type="ECO:0000256" key="2">
    <source>
        <dbReference type="ARBA" id="ARBA00022525"/>
    </source>
</evidence>
<protein>
    <recommendedName>
        <fullName evidence="16">CLIP domain-containing serine protease</fullName>
    </recommendedName>
</protein>
<evidence type="ECO:0000313" key="15">
    <source>
        <dbReference type="Proteomes" id="UP000005204"/>
    </source>
</evidence>
<dbReference type="Pfam" id="PF00089">
    <property type="entry name" value="Trypsin"/>
    <property type="match status" value="1"/>
</dbReference>
<dbReference type="InterPro" id="IPR038565">
    <property type="entry name" value="CLIP_sf"/>
</dbReference>
<dbReference type="OrthoDB" id="425190at2759"/>
<dbReference type="PRINTS" id="PR00722">
    <property type="entry name" value="CHYMOTRYPSIN"/>
</dbReference>
<dbReference type="Gene3D" id="2.40.10.10">
    <property type="entry name" value="Trypsin-like serine proteases"/>
    <property type="match status" value="2"/>
</dbReference>
<dbReference type="GO" id="GO:0005576">
    <property type="term" value="C:extracellular region"/>
    <property type="evidence" value="ECO:0007669"/>
    <property type="project" value="UniProtKB-SubCell"/>
</dbReference>
<evidence type="ECO:0000256" key="8">
    <source>
        <dbReference type="ARBA" id="ARBA00024195"/>
    </source>
</evidence>
<dbReference type="SMART" id="SM00680">
    <property type="entry name" value="CLIP"/>
    <property type="match status" value="1"/>
</dbReference>
<dbReference type="PANTHER" id="PTHR24252:SF7">
    <property type="entry name" value="HYALIN"/>
    <property type="match status" value="1"/>
</dbReference>
<feature type="compositionally biased region" description="Polar residues" evidence="10">
    <location>
        <begin position="66"/>
        <end position="95"/>
    </location>
</feature>
<dbReference type="InterPro" id="IPR001254">
    <property type="entry name" value="Trypsin_dom"/>
</dbReference>
<dbReference type="InterPro" id="IPR001314">
    <property type="entry name" value="Peptidase_S1A"/>
</dbReference>
<dbReference type="SMART" id="SM00020">
    <property type="entry name" value="Tryp_SPc"/>
    <property type="match status" value="1"/>
</dbReference>
<feature type="domain" description="Clip" evidence="13">
    <location>
        <begin position="232"/>
        <end position="285"/>
    </location>
</feature>
<dbReference type="AlphaFoldDB" id="A0A8R2G7X5"/>
<dbReference type="PROSITE" id="PS51888">
    <property type="entry name" value="CLIP"/>
    <property type="match status" value="1"/>
</dbReference>
<dbReference type="PROSITE" id="PS00135">
    <property type="entry name" value="TRYPSIN_SER"/>
    <property type="match status" value="1"/>
</dbReference>
<dbReference type="Proteomes" id="UP000005204">
    <property type="component" value="Unassembled WGS sequence"/>
</dbReference>
<reference evidence="15" key="1">
    <citation type="journal article" date="2008" name="Insect Biochem. Mol. Biol.">
        <title>The genome of a lepidopteran model insect, the silkworm Bombyx mori.</title>
        <authorList>
            <consortium name="International Silkworm Genome Consortium"/>
        </authorList>
    </citation>
    <scope>NUCLEOTIDE SEQUENCE [LARGE SCALE GENOMIC DNA]</scope>
    <source>
        <strain evidence="15">p50T</strain>
    </source>
</reference>
<dbReference type="PROSITE" id="PS50240">
    <property type="entry name" value="TRYPSIN_DOM"/>
    <property type="match status" value="1"/>
</dbReference>
<feature type="compositionally biased region" description="Polar residues" evidence="10">
    <location>
        <begin position="146"/>
        <end position="169"/>
    </location>
</feature>
<comment type="similarity">
    <text evidence="8">Belongs to the peptidase S1 family. CLIP subfamily.</text>
</comment>
<evidence type="ECO:0000256" key="11">
    <source>
        <dbReference type="SAM" id="SignalP"/>
    </source>
</evidence>
<dbReference type="InterPro" id="IPR022700">
    <property type="entry name" value="CLIP"/>
</dbReference>
<feature type="signal peptide" evidence="11">
    <location>
        <begin position="1"/>
        <end position="19"/>
    </location>
</feature>
<evidence type="ECO:0000256" key="1">
    <source>
        <dbReference type="ARBA" id="ARBA00004613"/>
    </source>
</evidence>
<dbReference type="CDD" id="cd00190">
    <property type="entry name" value="Tryp_SPc"/>
    <property type="match status" value="1"/>
</dbReference>
<evidence type="ECO:0000259" key="13">
    <source>
        <dbReference type="PROSITE" id="PS51888"/>
    </source>
</evidence>
<dbReference type="EnsemblMetazoa" id="XM_012690039.3">
    <property type="protein sequence ID" value="XP_012545493.1"/>
    <property type="gene ID" value="GeneID_692435"/>
</dbReference>
<evidence type="ECO:0000313" key="14">
    <source>
        <dbReference type="EnsemblMetazoa" id="XP_012545493.1"/>
    </source>
</evidence>
<feature type="domain" description="Peptidase S1" evidence="12">
    <location>
        <begin position="341"/>
        <end position="592"/>
    </location>
</feature>
<dbReference type="GO" id="GO:0006508">
    <property type="term" value="P:proteolysis"/>
    <property type="evidence" value="ECO:0007669"/>
    <property type="project" value="UniProtKB-KW"/>
</dbReference>
<reference evidence="14" key="2">
    <citation type="submission" date="2022-06" db="UniProtKB">
        <authorList>
            <consortium name="EnsemblMetazoa"/>
        </authorList>
    </citation>
    <scope>IDENTIFICATION</scope>
    <source>
        <strain evidence="14">p50T (Dazao)</strain>
    </source>
</reference>
<keyword evidence="5 9" id="KW-0378">Hydrolase</keyword>
<dbReference type="Pfam" id="PF12032">
    <property type="entry name" value="CLIP"/>
    <property type="match status" value="1"/>
</dbReference>
<dbReference type="InterPro" id="IPR033116">
    <property type="entry name" value="TRYPSIN_SER"/>
</dbReference>
<dbReference type="InterPro" id="IPR009003">
    <property type="entry name" value="Peptidase_S1_PA"/>
</dbReference>
<keyword evidence="2" id="KW-0964">Secreted</keyword>
<keyword evidence="3 9" id="KW-0645">Protease</keyword>
<evidence type="ECO:0008006" key="16">
    <source>
        <dbReference type="Google" id="ProtNLM"/>
    </source>
</evidence>
<feature type="region of interest" description="Disordered" evidence="10">
    <location>
        <begin position="59"/>
        <end position="169"/>
    </location>
</feature>
<keyword evidence="4 11" id="KW-0732">Signal</keyword>
<accession>A0A8R2G7X5</accession>
<keyword evidence="6 9" id="KW-0720">Serine protease</keyword>
<dbReference type="InterPro" id="IPR043504">
    <property type="entry name" value="Peptidase_S1_PA_chymotrypsin"/>
</dbReference>
<dbReference type="PANTHER" id="PTHR24252">
    <property type="entry name" value="ACROSIN-RELATED"/>
    <property type="match status" value="1"/>
</dbReference>
<dbReference type="InterPro" id="IPR018114">
    <property type="entry name" value="TRYPSIN_HIS"/>
</dbReference>
<evidence type="ECO:0000256" key="4">
    <source>
        <dbReference type="ARBA" id="ARBA00022729"/>
    </source>
</evidence>
<comment type="subcellular location">
    <subcellularLocation>
        <location evidence="1">Secreted</location>
    </subcellularLocation>
</comment>
<dbReference type="SUPFAM" id="SSF50494">
    <property type="entry name" value="Trypsin-like serine proteases"/>
    <property type="match status" value="1"/>
</dbReference>
<dbReference type="PROSITE" id="PS00134">
    <property type="entry name" value="TRYPSIN_HIS"/>
    <property type="match status" value="1"/>
</dbReference>
<evidence type="ECO:0000259" key="12">
    <source>
        <dbReference type="PROSITE" id="PS50240"/>
    </source>
</evidence>
<keyword evidence="7" id="KW-1015">Disulfide bond</keyword>
<evidence type="ECO:0000256" key="5">
    <source>
        <dbReference type="ARBA" id="ARBA00022801"/>
    </source>
</evidence>
<evidence type="ECO:0000256" key="10">
    <source>
        <dbReference type="SAM" id="MobiDB-lite"/>
    </source>
</evidence>
<gene>
    <name evidence="14" type="primary">692435</name>
</gene>
<feature type="chain" id="PRO_5035753896" description="CLIP domain-containing serine protease" evidence="11">
    <location>
        <begin position="20"/>
        <end position="595"/>
    </location>
</feature>
<evidence type="ECO:0000256" key="3">
    <source>
        <dbReference type="ARBA" id="ARBA00022670"/>
    </source>
</evidence>
<proteinExistence type="inferred from homology"/>
<dbReference type="FunFam" id="2.40.10.10:FF:000015">
    <property type="entry name" value="Atrial natriuretic peptide-converting enzyme"/>
    <property type="match status" value="1"/>
</dbReference>
<dbReference type="GO" id="GO:0004252">
    <property type="term" value="F:serine-type endopeptidase activity"/>
    <property type="evidence" value="ECO:0007669"/>
    <property type="project" value="InterPro"/>
</dbReference>